<dbReference type="InterPro" id="IPR001692">
    <property type="entry name" value="Histidinol_DH_CS"/>
</dbReference>
<dbReference type="FunFam" id="3.40.50.1980:FF:000001">
    <property type="entry name" value="Histidinol dehydrogenase"/>
    <property type="match status" value="1"/>
</dbReference>
<evidence type="ECO:0000256" key="3">
    <source>
        <dbReference type="ARBA" id="ARBA00010178"/>
    </source>
</evidence>
<dbReference type="UniPathway" id="UPA00031">
    <property type="reaction ID" value="UER00014"/>
</dbReference>
<evidence type="ECO:0000256" key="1">
    <source>
        <dbReference type="ARBA" id="ARBA00003850"/>
    </source>
</evidence>
<feature type="binding site" evidence="12 17">
    <location>
        <position position="425"/>
    </location>
    <ligand>
        <name>Zn(2+)</name>
        <dbReference type="ChEBI" id="CHEBI:29105"/>
    </ligand>
</feature>
<dbReference type="InterPro" id="IPR022695">
    <property type="entry name" value="Histidinol_DH_monofunct"/>
</dbReference>
<evidence type="ECO:0000256" key="15">
    <source>
        <dbReference type="PIRSR" id="PIRSR000099-2"/>
    </source>
</evidence>
<dbReference type="OrthoDB" id="9805269at2"/>
<evidence type="ECO:0000313" key="20">
    <source>
        <dbReference type="Proteomes" id="UP000287908"/>
    </source>
</evidence>
<feature type="binding site" evidence="12 15">
    <location>
        <position position="194"/>
    </location>
    <ligand>
        <name>NAD(+)</name>
        <dbReference type="ChEBI" id="CHEBI:57540"/>
    </ligand>
</feature>
<dbReference type="Gene3D" id="3.40.50.1980">
    <property type="entry name" value="Nitrogenase molybdenum iron protein domain"/>
    <property type="match status" value="2"/>
</dbReference>
<keyword evidence="7 12" id="KW-0862">Zinc</keyword>
<comment type="similarity">
    <text evidence="3 12 13 18">Belongs to the histidinol dehydrogenase family.</text>
</comment>
<dbReference type="EC" id="1.1.1.23" evidence="4 12"/>
<keyword evidence="9 12" id="KW-0520">NAD</keyword>
<evidence type="ECO:0000256" key="8">
    <source>
        <dbReference type="ARBA" id="ARBA00023002"/>
    </source>
</evidence>
<comment type="caution">
    <text evidence="19">The sequence shown here is derived from an EMBL/GenBank/DDBJ whole genome shotgun (WGS) entry which is preliminary data.</text>
</comment>
<evidence type="ECO:0000256" key="5">
    <source>
        <dbReference type="ARBA" id="ARBA00022605"/>
    </source>
</evidence>
<keyword evidence="10 12" id="KW-0368">Histidine biosynthesis</keyword>
<feature type="active site" description="Proton acceptor" evidence="12 14">
    <location>
        <position position="332"/>
    </location>
</feature>
<dbReference type="Pfam" id="PF00815">
    <property type="entry name" value="Histidinol_dh"/>
    <property type="match status" value="1"/>
</dbReference>
<dbReference type="PRINTS" id="PR00083">
    <property type="entry name" value="HOLDHDRGNASE"/>
</dbReference>
<organism evidence="19 20">
    <name type="scientific">Idiomarina seosinensis</name>
    <dbReference type="NCBI Taxonomy" id="281739"/>
    <lineage>
        <taxon>Bacteria</taxon>
        <taxon>Pseudomonadati</taxon>
        <taxon>Pseudomonadota</taxon>
        <taxon>Gammaproteobacteria</taxon>
        <taxon>Alteromonadales</taxon>
        <taxon>Idiomarinaceae</taxon>
        <taxon>Idiomarina</taxon>
    </lineage>
</organism>
<evidence type="ECO:0000256" key="18">
    <source>
        <dbReference type="RuleBase" id="RU004175"/>
    </source>
</evidence>
<keyword evidence="8 12" id="KW-0560">Oxidoreductase</keyword>
<feature type="binding site" evidence="12 15">
    <location>
        <position position="217"/>
    </location>
    <ligand>
        <name>NAD(+)</name>
        <dbReference type="ChEBI" id="CHEBI:57540"/>
    </ligand>
</feature>
<feature type="binding site" evidence="12 17">
    <location>
        <position position="265"/>
    </location>
    <ligand>
        <name>Zn(2+)</name>
        <dbReference type="ChEBI" id="CHEBI:29105"/>
    </ligand>
</feature>
<evidence type="ECO:0000313" key="19">
    <source>
        <dbReference type="EMBL" id="RUO78039.1"/>
    </source>
</evidence>
<feature type="binding site" evidence="12 17">
    <location>
        <position position="366"/>
    </location>
    <ligand>
        <name>Zn(2+)</name>
        <dbReference type="ChEBI" id="CHEBI:29105"/>
    </ligand>
</feature>
<comment type="function">
    <text evidence="1 12">Catalyzes the sequential NAD-dependent oxidations of L-histidinol to L-histidinaldehyde and then to L-histidine.</text>
</comment>
<keyword evidence="5 12" id="KW-0028">Amino-acid biosynthesis</keyword>
<evidence type="ECO:0000256" key="7">
    <source>
        <dbReference type="ARBA" id="ARBA00022833"/>
    </source>
</evidence>
<proteinExistence type="inferred from homology"/>
<name>A0A432ZJD2_9GAMM</name>
<dbReference type="SUPFAM" id="SSF53720">
    <property type="entry name" value="ALDH-like"/>
    <property type="match status" value="1"/>
</dbReference>
<feature type="binding site" evidence="12 16">
    <location>
        <position position="243"/>
    </location>
    <ligand>
        <name>substrate</name>
    </ligand>
</feature>
<sequence length="437" mass="46838">MPSLNIRVERWSELSEQKRTERLMRPEQSRSLSLREAVTDILSQVREQGDAAVIKLTQKFDNPSATQLVMSAEQKAETLKDLTATVKAAIDKAYSTITEFHRQQQPRDIRVETAPGVVCEQRYTPLQSVGLYIPGGSATLPSTALMLGVPAQLAGCPRKVLATPPTASGGIPAAVVYVAELCGIDDIILCGGAQAIAALAYGTESVSAVDKIFGPGNAFVTEAKQQVSQDASGVAIDMPAGPSELLVIADETANPAFVASDLLSQAEHGADSQVILLTPSEQLATQVQRQLQQQCSELSRQETAAEALANSRLIVTDSLNQAISLSEQYAPEHLSLQFNQARDYLPQLTRAGSIFVGHYTPESGGDYATGTNHVLPTYGYARNYSSLGLLDFYRRYTVQESTAQGLAGLADAITTLCDVEGLDAHKRAVTIRLEASS</sequence>
<accession>A0A432ZJD2</accession>
<feature type="binding site" evidence="12 16">
    <location>
        <position position="268"/>
    </location>
    <ligand>
        <name>substrate</name>
    </ligand>
</feature>
<feature type="binding site" evidence="12 17">
    <location>
        <position position="268"/>
    </location>
    <ligand>
        <name>Zn(2+)</name>
        <dbReference type="ChEBI" id="CHEBI:29105"/>
    </ligand>
</feature>
<dbReference type="GO" id="GO:0005829">
    <property type="term" value="C:cytosol"/>
    <property type="evidence" value="ECO:0007669"/>
    <property type="project" value="TreeGrafter"/>
</dbReference>
<protein>
    <recommendedName>
        <fullName evidence="4 12">Histidinol dehydrogenase</fullName>
        <shortName evidence="12">HDH</shortName>
        <ecNumber evidence="4 12">1.1.1.23</ecNumber>
    </recommendedName>
</protein>
<evidence type="ECO:0000256" key="11">
    <source>
        <dbReference type="ARBA" id="ARBA00049489"/>
    </source>
</evidence>
<evidence type="ECO:0000256" key="10">
    <source>
        <dbReference type="ARBA" id="ARBA00023102"/>
    </source>
</evidence>
<feature type="binding site" evidence="12 16">
    <location>
        <position position="425"/>
    </location>
    <ligand>
        <name>substrate</name>
    </ligand>
</feature>
<comment type="catalytic activity">
    <reaction evidence="11 12">
        <text>L-histidinol + 2 NAD(+) + H2O = L-histidine + 2 NADH + 3 H(+)</text>
        <dbReference type="Rhea" id="RHEA:20641"/>
        <dbReference type="ChEBI" id="CHEBI:15377"/>
        <dbReference type="ChEBI" id="CHEBI:15378"/>
        <dbReference type="ChEBI" id="CHEBI:57540"/>
        <dbReference type="ChEBI" id="CHEBI:57595"/>
        <dbReference type="ChEBI" id="CHEBI:57699"/>
        <dbReference type="ChEBI" id="CHEBI:57945"/>
        <dbReference type="EC" id="1.1.1.23"/>
    </reaction>
</comment>
<feature type="active site" description="Proton acceptor" evidence="12 14">
    <location>
        <position position="333"/>
    </location>
</feature>
<dbReference type="GO" id="GO:0008270">
    <property type="term" value="F:zinc ion binding"/>
    <property type="evidence" value="ECO:0007669"/>
    <property type="project" value="UniProtKB-UniRule"/>
</dbReference>
<dbReference type="Proteomes" id="UP000287908">
    <property type="component" value="Unassembled WGS sequence"/>
</dbReference>
<evidence type="ECO:0000256" key="13">
    <source>
        <dbReference type="PIRNR" id="PIRNR000099"/>
    </source>
</evidence>
<evidence type="ECO:0000256" key="16">
    <source>
        <dbReference type="PIRSR" id="PIRSR000099-3"/>
    </source>
</evidence>
<dbReference type="PIRSF" id="PIRSF000099">
    <property type="entry name" value="Histidinol_dh"/>
    <property type="match status" value="1"/>
</dbReference>
<feature type="binding site" evidence="12 16">
    <location>
        <position position="333"/>
    </location>
    <ligand>
        <name>substrate</name>
    </ligand>
</feature>
<dbReference type="GO" id="GO:0004399">
    <property type="term" value="F:histidinol dehydrogenase activity"/>
    <property type="evidence" value="ECO:0007669"/>
    <property type="project" value="UniProtKB-UniRule"/>
</dbReference>
<evidence type="ECO:0000256" key="17">
    <source>
        <dbReference type="PIRSR" id="PIRSR000099-4"/>
    </source>
</evidence>
<dbReference type="PANTHER" id="PTHR21256">
    <property type="entry name" value="HISTIDINOL DEHYDROGENASE HDH"/>
    <property type="match status" value="1"/>
</dbReference>
<dbReference type="InterPro" id="IPR016161">
    <property type="entry name" value="Ald_DH/histidinol_DH"/>
</dbReference>
<reference evidence="19 20" key="1">
    <citation type="journal article" date="2011" name="Front. Microbiol.">
        <title>Genomic signatures of strain selection and enhancement in Bacillus atrophaeus var. globigii, a historical biowarfare simulant.</title>
        <authorList>
            <person name="Gibbons H.S."/>
            <person name="Broomall S.M."/>
            <person name="McNew L.A."/>
            <person name="Daligault H."/>
            <person name="Chapman C."/>
            <person name="Bruce D."/>
            <person name="Karavis M."/>
            <person name="Krepps M."/>
            <person name="McGregor P.A."/>
            <person name="Hong C."/>
            <person name="Park K.H."/>
            <person name="Akmal A."/>
            <person name="Feldman A."/>
            <person name="Lin J.S."/>
            <person name="Chang W.E."/>
            <person name="Higgs B.W."/>
            <person name="Demirev P."/>
            <person name="Lindquist J."/>
            <person name="Liem A."/>
            <person name="Fochler E."/>
            <person name="Read T.D."/>
            <person name="Tapia R."/>
            <person name="Johnson S."/>
            <person name="Bishop-Lilly K.A."/>
            <person name="Detter C."/>
            <person name="Han C."/>
            <person name="Sozhamannan S."/>
            <person name="Rosenzweig C.N."/>
            <person name="Skowronski E.W."/>
        </authorList>
    </citation>
    <scope>NUCLEOTIDE SEQUENCE [LARGE SCALE GENOMIC DNA]</scope>
    <source>
        <strain evidence="19 20">CL-SP19</strain>
    </source>
</reference>
<feature type="binding site" evidence="12 15">
    <location>
        <position position="132"/>
    </location>
    <ligand>
        <name>NAD(+)</name>
        <dbReference type="ChEBI" id="CHEBI:57540"/>
    </ligand>
</feature>
<feature type="binding site" evidence="12 16">
    <location>
        <position position="420"/>
    </location>
    <ligand>
        <name>substrate</name>
    </ligand>
</feature>
<dbReference type="GO" id="GO:0051287">
    <property type="term" value="F:NAD binding"/>
    <property type="evidence" value="ECO:0007669"/>
    <property type="project" value="InterPro"/>
</dbReference>
<evidence type="ECO:0000256" key="14">
    <source>
        <dbReference type="PIRSR" id="PIRSR000099-1"/>
    </source>
</evidence>
<dbReference type="FunFam" id="3.40.50.1980:FF:000002">
    <property type="entry name" value="Histidinol dehydrogenase, chloroplastic"/>
    <property type="match status" value="1"/>
</dbReference>
<dbReference type="NCBIfam" id="TIGR00069">
    <property type="entry name" value="hisD"/>
    <property type="match status" value="1"/>
</dbReference>
<comment type="cofactor">
    <cofactor evidence="12 17">
        <name>Zn(2+)</name>
        <dbReference type="ChEBI" id="CHEBI:29105"/>
    </cofactor>
    <text evidence="12 17">Binds 1 zinc ion per subunit.</text>
</comment>
<feature type="binding site" evidence="12 16">
    <location>
        <position position="366"/>
    </location>
    <ligand>
        <name>substrate</name>
    </ligand>
</feature>
<dbReference type="PROSITE" id="PS00611">
    <property type="entry name" value="HISOL_DEHYDROGENASE"/>
    <property type="match status" value="1"/>
</dbReference>
<dbReference type="CDD" id="cd06572">
    <property type="entry name" value="Histidinol_dh"/>
    <property type="match status" value="1"/>
</dbReference>
<dbReference type="PANTHER" id="PTHR21256:SF2">
    <property type="entry name" value="HISTIDINE BIOSYNTHESIS TRIFUNCTIONAL PROTEIN"/>
    <property type="match status" value="1"/>
</dbReference>
<feature type="binding site" evidence="12 16">
    <location>
        <position position="265"/>
    </location>
    <ligand>
        <name>substrate</name>
    </ligand>
</feature>
<dbReference type="AlphaFoldDB" id="A0A432ZJD2"/>
<dbReference type="InterPro" id="IPR012131">
    <property type="entry name" value="Hstdl_DH"/>
</dbReference>
<keyword evidence="6 12" id="KW-0479">Metal-binding</keyword>
<comment type="pathway">
    <text evidence="2 12">Amino-acid biosynthesis; L-histidine biosynthesis; L-histidine from 5-phospho-alpha-D-ribose 1-diphosphate: step 9/9.</text>
</comment>
<evidence type="ECO:0000256" key="6">
    <source>
        <dbReference type="ARBA" id="ARBA00022723"/>
    </source>
</evidence>
<evidence type="ECO:0000256" key="2">
    <source>
        <dbReference type="ARBA" id="ARBA00004940"/>
    </source>
</evidence>
<dbReference type="GO" id="GO:0000105">
    <property type="term" value="P:L-histidine biosynthetic process"/>
    <property type="evidence" value="ECO:0007669"/>
    <property type="project" value="UniProtKB-UniRule"/>
</dbReference>
<evidence type="ECO:0000256" key="4">
    <source>
        <dbReference type="ARBA" id="ARBA00012965"/>
    </source>
</evidence>
<gene>
    <name evidence="12 19" type="primary">hisD</name>
    <name evidence="19" type="ORF">CWI81_06110</name>
</gene>
<evidence type="ECO:0000256" key="9">
    <source>
        <dbReference type="ARBA" id="ARBA00023027"/>
    </source>
</evidence>
<keyword evidence="20" id="KW-1185">Reference proteome</keyword>
<evidence type="ECO:0000256" key="12">
    <source>
        <dbReference type="HAMAP-Rule" id="MF_01024"/>
    </source>
</evidence>
<dbReference type="RefSeq" id="WP_126784366.1">
    <property type="nucleotide sequence ID" value="NZ_PIQF01000001.1"/>
</dbReference>
<dbReference type="Gene3D" id="1.20.5.1300">
    <property type="match status" value="1"/>
</dbReference>
<dbReference type="HAMAP" id="MF_01024">
    <property type="entry name" value="HisD"/>
    <property type="match status" value="1"/>
</dbReference>
<dbReference type="EMBL" id="PIQF01000001">
    <property type="protein sequence ID" value="RUO78039.1"/>
    <property type="molecule type" value="Genomic_DNA"/>
</dbReference>